<keyword evidence="2" id="KW-1185">Reference proteome</keyword>
<proteinExistence type="predicted"/>
<protein>
    <submittedName>
        <fullName evidence="1">Uncharacterized protein</fullName>
    </submittedName>
</protein>
<organism evidence="1 2">
    <name type="scientific">Phaseolus vulgaris</name>
    <name type="common">Kidney bean</name>
    <name type="synonym">French bean</name>
    <dbReference type="NCBI Taxonomy" id="3885"/>
    <lineage>
        <taxon>Eukaryota</taxon>
        <taxon>Viridiplantae</taxon>
        <taxon>Streptophyta</taxon>
        <taxon>Embryophyta</taxon>
        <taxon>Tracheophyta</taxon>
        <taxon>Spermatophyta</taxon>
        <taxon>Magnoliopsida</taxon>
        <taxon>eudicotyledons</taxon>
        <taxon>Gunneridae</taxon>
        <taxon>Pentapetalae</taxon>
        <taxon>rosids</taxon>
        <taxon>fabids</taxon>
        <taxon>Fabales</taxon>
        <taxon>Fabaceae</taxon>
        <taxon>Papilionoideae</taxon>
        <taxon>50 kb inversion clade</taxon>
        <taxon>NPAAA clade</taxon>
        <taxon>indigoferoid/millettioid clade</taxon>
        <taxon>Phaseoleae</taxon>
        <taxon>Phaseolus</taxon>
    </lineage>
</organism>
<dbReference type="OrthoDB" id="1432655at2759"/>
<gene>
    <name evidence="1" type="ORF">PHAVU_002G260000g</name>
</gene>
<reference evidence="2" key="1">
    <citation type="journal article" date="2014" name="Nat. Genet.">
        <title>A reference genome for common bean and genome-wide analysis of dual domestications.</title>
        <authorList>
            <person name="Schmutz J."/>
            <person name="McClean P.E."/>
            <person name="Mamidi S."/>
            <person name="Wu G.A."/>
            <person name="Cannon S.B."/>
            <person name="Grimwood J."/>
            <person name="Jenkins J."/>
            <person name="Shu S."/>
            <person name="Song Q."/>
            <person name="Chavarro C."/>
            <person name="Torres-Torres M."/>
            <person name="Geffroy V."/>
            <person name="Moghaddam S.M."/>
            <person name="Gao D."/>
            <person name="Abernathy B."/>
            <person name="Barry K."/>
            <person name="Blair M."/>
            <person name="Brick M.A."/>
            <person name="Chovatia M."/>
            <person name="Gepts P."/>
            <person name="Goodstein D.M."/>
            <person name="Gonzales M."/>
            <person name="Hellsten U."/>
            <person name="Hyten D.L."/>
            <person name="Jia G."/>
            <person name="Kelly J.D."/>
            <person name="Kudrna D."/>
            <person name="Lee R."/>
            <person name="Richard M.M."/>
            <person name="Miklas P.N."/>
            <person name="Osorno J.M."/>
            <person name="Rodrigues J."/>
            <person name="Thareau V."/>
            <person name="Urrea C.A."/>
            <person name="Wang M."/>
            <person name="Yu Y."/>
            <person name="Zhang M."/>
            <person name="Wing R.A."/>
            <person name="Cregan P.B."/>
            <person name="Rokhsar D.S."/>
            <person name="Jackson S.A."/>
        </authorList>
    </citation>
    <scope>NUCLEOTIDE SEQUENCE [LARGE SCALE GENOMIC DNA]</scope>
    <source>
        <strain evidence="2">cv. G19833</strain>
    </source>
</reference>
<sequence>MNKPTISTHFPLIRKKMAYQNYNWNNYGWRCPSEEYPVYDPPAEVTHPRHRKGHVTFRTNSEDSVAEAEANNFQKSYESTGFNHNHKAYKSVDQEAEAFILYEHKRMEMARLMSTRGA</sequence>
<evidence type="ECO:0000313" key="2">
    <source>
        <dbReference type="Proteomes" id="UP000000226"/>
    </source>
</evidence>
<dbReference type="OMA" id="AFILYEH"/>
<dbReference type="Proteomes" id="UP000000226">
    <property type="component" value="Chromosome 2"/>
</dbReference>
<dbReference type="Gramene" id="ESW31696">
    <property type="protein sequence ID" value="ESW31696"/>
    <property type="gene ID" value="PHAVU_002G260000g"/>
</dbReference>
<evidence type="ECO:0000313" key="1">
    <source>
        <dbReference type="EMBL" id="ESW31696.1"/>
    </source>
</evidence>
<accession>V7CS13</accession>
<name>V7CS13_PHAVU</name>
<dbReference type="EMBL" id="CM002289">
    <property type="protein sequence ID" value="ESW31696.1"/>
    <property type="molecule type" value="Genomic_DNA"/>
</dbReference>
<dbReference type="AlphaFoldDB" id="V7CS13"/>